<accession>A0A1I7GSP7</accession>
<sequence length="43" mass="4830">MMKYILIRNCSTCGHKGSTNNRNQRDMSLYGVAVLPDTARKGQ</sequence>
<evidence type="ECO:0000313" key="1">
    <source>
        <dbReference type="EMBL" id="SFU51439.1"/>
    </source>
</evidence>
<evidence type="ECO:0000313" key="2">
    <source>
        <dbReference type="Proteomes" id="UP000182491"/>
    </source>
</evidence>
<gene>
    <name evidence="1" type="ORF">SAMN04487941_1235</name>
</gene>
<organism evidence="1 2">
    <name type="scientific">Pontibacter akesuensis</name>
    <dbReference type="NCBI Taxonomy" id="388950"/>
    <lineage>
        <taxon>Bacteria</taxon>
        <taxon>Pseudomonadati</taxon>
        <taxon>Bacteroidota</taxon>
        <taxon>Cytophagia</taxon>
        <taxon>Cytophagales</taxon>
        <taxon>Hymenobacteraceae</taxon>
        <taxon>Pontibacter</taxon>
    </lineage>
</organism>
<dbReference type="STRING" id="388950.GCA_001611675_00331"/>
<dbReference type="Proteomes" id="UP000182491">
    <property type="component" value="Unassembled WGS sequence"/>
</dbReference>
<protein>
    <submittedName>
        <fullName evidence="1">Uncharacterized protein</fullName>
    </submittedName>
</protein>
<name>A0A1I7GSP7_9BACT</name>
<dbReference type="AlphaFoldDB" id="A0A1I7GSP7"/>
<keyword evidence="2" id="KW-1185">Reference proteome</keyword>
<reference evidence="2" key="1">
    <citation type="submission" date="2016-10" db="EMBL/GenBank/DDBJ databases">
        <authorList>
            <person name="Varghese N."/>
        </authorList>
    </citation>
    <scope>NUCLEOTIDE SEQUENCE [LARGE SCALE GENOMIC DNA]</scope>
    <source>
        <strain evidence="2">DSM 18820</strain>
    </source>
</reference>
<proteinExistence type="predicted"/>
<dbReference type="EMBL" id="FPCA01000001">
    <property type="protein sequence ID" value="SFU51439.1"/>
    <property type="molecule type" value="Genomic_DNA"/>
</dbReference>